<protein>
    <submittedName>
        <fullName evidence="3">Uncharacterized protein</fullName>
    </submittedName>
</protein>
<proteinExistence type="predicted"/>
<keyword evidence="2" id="KW-0732">Signal</keyword>
<feature type="transmembrane region" description="Helical" evidence="1">
    <location>
        <begin position="64"/>
        <end position="84"/>
    </location>
</feature>
<dbReference type="EMBL" id="QGNW01000026">
    <property type="protein sequence ID" value="RVX12970.1"/>
    <property type="molecule type" value="Genomic_DNA"/>
</dbReference>
<gene>
    <name evidence="3" type="ORF">CK203_010000</name>
</gene>
<sequence>MYVVGAASFLSLCGSCLSHQSHHPNTKTESTKRQQPCKSTDYWWRSTTEKLTLFCETRKCRRMIPMWGAFIVFSLVMSTAKIFFSMQADDNMNAHITTSYFLLAKDVLKEKL</sequence>
<evidence type="ECO:0000313" key="3">
    <source>
        <dbReference type="EMBL" id="RVX12970.1"/>
    </source>
</evidence>
<feature type="chain" id="PRO_5019152043" evidence="2">
    <location>
        <begin position="19"/>
        <end position="112"/>
    </location>
</feature>
<keyword evidence="1" id="KW-0472">Membrane</keyword>
<evidence type="ECO:0000313" key="4">
    <source>
        <dbReference type="Proteomes" id="UP000288805"/>
    </source>
</evidence>
<dbReference type="AlphaFoldDB" id="A0A438JVH6"/>
<evidence type="ECO:0000256" key="1">
    <source>
        <dbReference type="SAM" id="Phobius"/>
    </source>
</evidence>
<dbReference type="Proteomes" id="UP000288805">
    <property type="component" value="Unassembled WGS sequence"/>
</dbReference>
<name>A0A438JVH6_VITVI</name>
<comment type="caution">
    <text evidence="3">The sequence shown here is derived from an EMBL/GenBank/DDBJ whole genome shotgun (WGS) entry which is preliminary data.</text>
</comment>
<accession>A0A438JVH6</accession>
<evidence type="ECO:0000256" key="2">
    <source>
        <dbReference type="SAM" id="SignalP"/>
    </source>
</evidence>
<reference evidence="3 4" key="1">
    <citation type="journal article" date="2018" name="PLoS Genet.">
        <title>Population sequencing reveals clonal diversity and ancestral inbreeding in the grapevine cultivar Chardonnay.</title>
        <authorList>
            <person name="Roach M.J."/>
            <person name="Johnson D.L."/>
            <person name="Bohlmann J."/>
            <person name="van Vuuren H.J."/>
            <person name="Jones S.J."/>
            <person name="Pretorius I.S."/>
            <person name="Schmidt S.A."/>
            <person name="Borneman A.R."/>
        </authorList>
    </citation>
    <scope>NUCLEOTIDE SEQUENCE [LARGE SCALE GENOMIC DNA]</scope>
    <source>
        <strain evidence="4">cv. Chardonnay</strain>
        <tissue evidence="3">Leaf</tissue>
    </source>
</reference>
<keyword evidence="1" id="KW-1133">Transmembrane helix</keyword>
<feature type="signal peptide" evidence="2">
    <location>
        <begin position="1"/>
        <end position="18"/>
    </location>
</feature>
<keyword evidence="1" id="KW-0812">Transmembrane</keyword>
<organism evidence="3 4">
    <name type="scientific">Vitis vinifera</name>
    <name type="common">Grape</name>
    <dbReference type="NCBI Taxonomy" id="29760"/>
    <lineage>
        <taxon>Eukaryota</taxon>
        <taxon>Viridiplantae</taxon>
        <taxon>Streptophyta</taxon>
        <taxon>Embryophyta</taxon>
        <taxon>Tracheophyta</taxon>
        <taxon>Spermatophyta</taxon>
        <taxon>Magnoliopsida</taxon>
        <taxon>eudicotyledons</taxon>
        <taxon>Gunneridae</taxon>
        <taxon>Pentapetalae</taxon>
        <taxon>rosids</taxon>
        <taxon>Vitales</taxon>
        <taxon>Vitaceae</taxon>
        <taxon>Viteae</taxon>
        <taxon>Vitis</taxon>
    </lineage>
</organism>